<dbReference type="InterPro" id="IPR036291">
    <property type="entry name" value="NAD(P)-bd_dom_sf"/>
</dbReference>
<comment type="similarity">
    <text evidence="1">Belongs to the short-chain dehydrogenases/reductases (SDR) family.</text>
</comment>
<dbReference type="PROSITE" id="PS00061">
    <property type="entry name" value="ADH_SHORT"/>
    <property type="match status" value="1"/>
</dbReference>
<dbReference type="GO" id="GO:0016491">
    <property type="term" value="F:oxidoreductase activity"/>
    <property type="evidence" value="ECO:0007669"/>
    <property type="project" value="UniProtKB-KW"/>
</dbReference>
<dbReference type="InterPro" id="IPR002347">
    <property type="entry name" value="SDR_fam"/>
</dbReference>
<dbReference type="PRINTS" id="PR00081">
    <property type="entry name" value="GDHRDH"/>
</dbReference>
<dbReference type="PANTHER" id="PTHR24321">
    <property type="entry name" value="DEHYDROGENASES, SHORT CHAIN"/>
    <property type="match status" value="1"/>
</dbReference>
<dbReference type="PANTHER" id="PTHR24321:SF15">
    <property type="entry name" value="OXIDOREDUCTASE UCPA"/>
    <property type="match status" value="1"/>
</dbReference>
<evidence type="ECO:0000256" key="2">
    <source>
        <dbReference type="ARBA" id="ARBA00023002"/>
    </source>
</evidence>
<dbReference type="Proteomes" id="UP000295096">
    <property type="component" value="Unassembled WGS sequence"/>
</dbReference>
<keyword evidence="4" id="KW-1185">Reference proteome</keyword>
<keyword evidence="2" id="KW-0560">Oxidoreductase</keyword>
<proteinExistence type="inferred from homology"/>
<evidence type="ECO:0000313" key="4">
    <source>
        <dbReference type="Proteomes" id="UP000295096"/>
    </source>
</evidence>
<accession>A0A4R5QNL2</accession>
<organism evidence="3 4">
    <name type="scientific">Dankookia rubra</name>
    <dbReference type="NCBI Taxonomy" id="1442381"/>
    <lineage>
        <taxon>Bacteria</taxon>
        <taxon>Pseudomonadati</taxon>
        <taxon>Pseudomonadota</taxon>
        <taxon>Alphaproteobacteria</taxon>
        <taxon>Acetobacterales</taxon>
        <taxon>Roseomonadaceae</taxon>
        <taxon>Dankookia</taxon>
    </lineage>
</organism>
<name>A0A4R5QNL2_9PROT</name>
<gene>
    <name evidence="3" type="ORF">E2C06_02925</name>
</gene>
<sequence>MAQGGSAGRFGGRVAFVTGAASGLGRATAAGLARDGARLLLFDRDADGLEATAALCPGAACVTGDVTSAADLDVAARAAAELGPVTLLVAAAGMLGPARPAETVTEAEWDRLFAVNVKGSWLTVRALLPAMRAAGGGAMVLFASTAGIAGSATLPAYSASKGAVVMLTKSLALTHAAEGIRVNCVCPGSIETPMLEATFASAGDAVARAAREAAFRARHPMGRFGRAEEVAETVLFLLSDGAGFITGTAIPVDGGRLA</sequence>
<dbReference type="SUPFAM" id="SSF51735">
    <property type="entry name" value="NAD(P)-binding Rossmann-fold domains"/>
    <property type="match status" value="1"/>
</dbReference>
<dbReference type="NCBIfam" id="NF005559">
    <property type="entry name" value="PRK07231.1"/>
    <property type="match status" value="1"/>
</dbReference>
<dbReference type="OrthoDB" id="7499742at2"/>
<dbReference type="CDD" id="cd05233">
    <property type="entry name" value="SDR_c"/>
    <property type="match status" value="1"/>
</dbReference>
<evidence type="ECO:0000256" key="1">
    <source>
        <dbReference type="ARBA" id="ARBA00006484"/>
    </source>
</evidence>
<dbReference type="InterPro" id="IPR020904">
    <property type="entry name" value="Sc_DH/Rdtase_CS"/>
</dbReference>
<dbReference type="AlphaFoldDB" id="A0A4R5QNL2"/>
<dbReference type="Gene3D" id="3.40.50.720">
    <property type="entry name" value="NAD(P)-binding Rossmann-like Domain"/>
    <property type="match status" value="1"/>
</dbReference>
<dbReference type="RefSeq" id="WP_133287072.1">
    <property type="nucleotide sequence ID" value="NZ_SMSJ01000002.1"/>
</dbReference>
<dbReference type="FunFam" id="3.40.50.720:FF:000084">
    <property type="entry name" value="Short-chain dehydrogenase reductase"/>
    <property type="match status" value="1"/>
</dbReference>
<comment type="caution">
    <text evidence="3">The sequence shown here is derived from an EMBL/GenBank/DDBJ whole genome shotgun (WGS) entry which is preliminary data.</text>
</comment>
<protein>
    <submittedName>
        <fullName evidence="3">SDR family oxidoreductase</fullName>
    </submittedName>
</protein>
<dbReference type="Pfam" id="PF13561">
    <property type="entry name" value="adh_short_C2"/>
    <property type="match status" value="1"/>
</dbReference>
<dbReference type="EMBL" id="SMSJ01000002">
    <property type="protein sequence ID" value="TDH64307.1"/>
    <property type="molecule type" value="Genomic_DNA"/>
</dbReference>
<evidence type="ECO:0000313" key="3">
    <source>
        <dbReference type="EMBL" id="TDH64307.1"/>
    </source>
</evidence>
<reference evidence="3 4" key="1">
    <citation type="journal article" date="2016" name="J. Microbiol.">
        <title>Dankookia rubra gen. nov., sp. nov., an alphaproteobacterium isolated from sediment of a shallow stream.</title>
        <authorList>
            <person name="Kim W.H."/>
            <person name="Kim D.H."/>
            <person name="Kang K."/>
            <person name="Ahn T.Y."/>
        </authorList>
    </citation>
    <scope>NUCLEOTIDE SEQUENCE [LARGE SCALE GENOMIC DNA]</scope>
    <source>
        <strain evidence="3 4">JCM30602</strain>
    </source>
</reference>